<organism evidence="4 5">
    <name type="scientific">Actinoplanes lutulentus</name>
    <dbReference type="NCBI Taxonomy" id="1287878"/>
    <lineage>
        <taxon>Bacteria</taxon>
        <taxon>Bacillati</taxon>
        <taxon>Actinomycetota</taxon>
        <taxon>Actinomycetes</taxon>
        <taxon>Micromonosporales</taxon>
        <taxon>Micromonosporaceae</taxon>
        <taxon>Actinoplanes</taxon>
    </lineage>
</organism>
<evidence type="ECO:0000256" key="3">
    <source>
        <dbReference type="ARBA" id="ARBA00022691"/>
    </source>
</evidence>
<keyword evidence="1 4" id="KW-0489">Methyltransferase</keyword>
<dbReference type="RefSeq" id="WP_111652377.1">
    <property type="nucleotide sequence ID" value="NZ_JACHWI010000015.1"/>
</dbReference>
<dbReference type="Proteomes" id="UP000249341">
    <property type="component" value="Unassembled WGS sequence"/>
</dbReference>
<dbReference type="OrthoDB" id="3366024at2"/>
<accession>A0A327Z5H0</accession>
<proteinExistence type="predicted"/>
<evidence type="ECO:0000313" key="4">
    <source>
        <dbReference type="EMBL" id="RAK31476.1"/>
    </source>
</evidence>
<evidence type="ECO:0000256" key="2">
    <source>
        <dbReference type="ARBA" id="ARBA00022679"/>
    </source>
</evidence>
<keyword evidence="3" id="KW-0949">S-adenosyl-L-methionine</keyword>
<comment type="caution">
    <text evidence="4">The sequence shown here is derived from an EMBL/GenBank/DDBJ whole genome shotgun (WGS) entry which is preliminary data.</text>
</comment>
<dbReference type="PANTHER" id="PTHR43464:SF19">
    <property type="entry name" value="UBIQUINONE BIOSYNTHESIS O-METHYLTRANSFERASE, MITOCHONDRIAL"/>
    <property type="match status" value="1"/>
</dbReference>
<evidence type="ECO:0000256" key="1">
    <source>
        <dbReference type="ARBA" id="ARBA00022603"/>
    </source>
</evidence>
<dbReference type="SUPFAM" id="SSF53335">
    <property type="entry name" value="S-adenosyl-L-methionine-dependent methyltransferases"/>
    <property type="match status" value="1"/>
</dbReference>
<name>A0A327Z5H0_9ACTN</name>
<dbReference type="Gene3D" id="3.40.50.150">
    <property type="entry name" value="Vaccinia Virus protein VP39"/>
    <property type="match status" value="1"/>
</dbReference>
<dbReference type="InterPro" id="IPR029063">
    <property type="entry name" value="SAM-dependent_MTases_sf"/>
</dbReference>
<evidence type="ECO:0000313" key="5">
    <source>
        <dbReference type="Proteomes" id="UP000249341"/>
    </source>
</evidence>
<dbReference type="AlphaFoldDB" id="A0A327Z5H0"/>
<keyword evidence="5" id="KW-1185">Reference proteome</keyword>
<dbReference type="GO" id="GO:0008168">
    <property type="term" value="F:methyltransferase activity"/>
    <property type="evidence" value="ECO:0007669"/>
    <property type="project" value="UniProtKB-KW"/>
</dbReference>
<dbReference type="PANTHER" id="PTHR43464">
    <property type="entry name" value="METHYLTRANSFERASE"/>
    <property type="match status" value="1"/>
</dbReference>
<dbReference type="EMBL" id="QLMJ01000015">
    <property type="protein sequence ID" value="RAK31476.1"/>
    <property type="molecule type" value="Genomic_DNA"/>
</dbReference>
<dbReference type="CDD" id="cd02440">
    <property type="entry name" value="AdoMet_MTases"/>
    <property type="match status" value="1"/>
</dbReference>
<keyword evidence="2 4" id="KW-0808">Transferase</keyword>
<reference evidence="4 5" key="1">
    <citation type="submission" date="2018-06" db="EMBL/GenBank/DDBJ databases">
        <title>Genomic Encyclopedia of Type Strains, Phase III (KMG-III): the genomes of soil and plant-associated and newly described type strains.</title>
        <authorList>
            <person name="Whitman W."/>
        </authorList>
    </citation>
    <scope>NUCLEOTIDE SEQUENCE [LARGE SCALE GENOMIC DNA]</scope>
    <source>
        <strain evidence="4 5">CGMCC 4.7090</strain>
    </source>
</reference>
<dbReference type="GO" id="GO:0032259">
    <property type="term" value="P:methylation"/>
    <property type="evidence" value="ECO:0007669"/>
    <property type="project" value="UniProtKB-KW"/>
</dbReference>
<protein>
    <submittedName>
        <fullName evidence="4">Methyltransferase family protein</fullName>
    </submittedName>
</protein>
<dbReference type="Pfam" id="PF13489">
    <property type="entry name" value="Methyltransf_23"/>
    <property type="match status" value="1"/>
</dbReference>
<sequence>MKTLLWDVYARCYDVIAGLFPYRKMVLDLMNVVPERPRRVLDAGCGTGNLTLAVRGKSPGELVAADLSPVMLERSRRKNPGVTHLPADLDGDLAELPGEFDVILCGNVLYALADPARTVELLKKRLVPGGRLLVTTPKAGAGVLPILREHIRERGIASLWRVIVPLLVVGVINARLLTTPAHHFMTRDQLREVLGTDQIRTTYSGQAWLAVYQESFSEG</sequence>
<gene>
    <name evidence="4" type="ORF">B0I29_115283</name>
</gene>